<dbReference type="PANTHER" id="PTHR22597">
    <property type="entry name" value="POLYCOMB GROUP PROTEIN"/>
    <property type="match status" value="1"/>
</dbReference>
<feature type="compositionally biased region" description="Low complexity" evidence="8">
    <location>
        <begin position="563"/>
        <end position="579"/>
    </location>
</feature>
<dbReference type="InterPro" id="IPR019786">
    <property type="entry name" value="Zinc_finger_PHD-type_CS"/>
</dbReference>
<reference evidence="10" key="1">
    <citation type="submission" date="2020-10" db="EMBL/GenBank/DDBJ databases">
        <title>Genome Sequence of Monilinia vaccinii-corymbosi Sheds Light on Mummy Berry Disease Infection of Blueberry and Mating Type.</title>
        <authorList>
            <person name="Yow A.G."/>
            <person name="Zhang Y."/>
            <person name="Bansal K."/>
            <person name="Eacker S.M."/>
            <person name="Sullivan S."/>
            <person name="Liachko I."/>
            <person name="Cubeta M.A."/>
            <person name="Rollins J.A."/>
            <person name="Ashrafi H."/>
        </authorList>
    </citation>
    <scope>NUCLEOTIDE SEQUENCE</scope>
    <source>
        <strain evidence="10">RL-1</strain>
    </source>
</reference>
<keyword evidence="3" id="KW-0863">Zinc-finger</keyword>
<feature type="domain" description="C2H2-type" evidence="9">
    <location>
        <begin position="463"/>
        <end position="484"/>
    </location>
</feature>
<keyword evidence="7" id="KW-0804">Transcription</keyword>
<evidence type="ECO:0000313" key="11">
    <source>
        <dbReference type="Proteomes" id="UP000672032"/>
    </source>
</evidence>
<dbReference type="PANTHER" id="PTHR22597:SF0">
    <property type="entry name" value="POLYCOMB PROTEIN SUZ12"/>
    <property type="match status" value="1"/>
</dbReference>
<dbReference type="EMBL" id="CP063407">
    <property type="protein sequence ID" value="QSZ32679.1"/>
    <property type="molecule type" value="Genomic_DNA"/>
</dbReference>
<dbReference type="OrthoDB" id="166746at2759"/>
<feature type="region of interest" description="Disordered" evidence="8">
    <location>
        <begin position="1"/>
        <end position="125"/>
    </location>
</feature>
<dbReference type="GO" id="GO:0006325">
    <property type="term" value="P:chromatin organization"/>
    <property type="evidence" value="ECO:0007669"/>
    <property type="project" value="UniProtKB-KW"/>
</dbReference>
<keyword evidence="4" id="KW-0862">Zinc</keyword>
<comment type="similarity">
    <text evidence="1">Belongs to the VEFS (VRN2-EMF2-FIS2-SU(Z)12) family.</text>
</comment>
<dbReference type="Proteomes" id="UP000672032">
    <property type="component" value="Chromosome 3"/>
</dbReference>
<accession>A0A8A3PC61</accession>
<evidence type="ECO:0000256" key="1">
    <source>
        <dbReference type="ARBA" id="ARBA00007416"/>
    </source>
</evidence>
<dbReference type="AlphaFoldDB" id="A0A8A3PC61"/>
<feature type="compositionally biased region" description="Acidic residues" evidence="8">
    <location>
        <begin position="25"/>
        <end position="38"/>
    </location>
</feature>
<feature type="compositionally biased region" description="Low complexity" evidence="8">
    <location>
        <begin position="48"/>
        <end position="79"/>
    </location>
</feature>
<dbReference type="Pfam" id="PF09733">
    <property type="entry name" value="VEFS-Box"/>
    <property type="match status" value="1"/>
</dbReference>
<evidence type="ECO:0000313" key="10">
    <source>
        <dbReference type="EMBL" id="QSZ32679.1"/>
    </source>
</evidence>
<gene>
    <name evidence="10" type="ORF">DSL72_002258</name>
</gene>
<evidence type="ECO:0000256" key="8">
    <source>
        <dbReference type="SAM" id="MobiDB-lite"/>
    </source>
</evidence>
<organism evidence="10 11">
    <name type="scientific">Monilinia vaccinii-corymbosi</name>
    <dbReference type="NCBI Taxonomy" id="61207"/>
    <lineage>
        <taxon>Eukaryota</taxon>
        <taxon>Fungi</taxon>
        <taxon>Dikarya</taxon>
        <taxon>Ascomycota</taxon>
        <taxon>Pezizomycotina</taxon>
        <taxon>Leotiomycetes</taxon>
        <taxon>Helotiales</taxon>
        <taxon>Sclerotiniaceae</taxon>
        <taxon>Monilinia</taxon>
    </lineage>
</organism>
<evidence type="ECO:0000256" key="5">
    <source>
        <dbReference type="ARBA" id="ARBA00022853"/>
    </source>
</evidence>
<sequence>MGSSSSFFKPFTPPQEEKRKTEILPSDEEDEEDEEDEDPRPAKRRKTTTTNSTSSLNHDSSEQSISSCSSLALSTATPSLDHSTSEESQKPTRISSRSQVKKIKPSDFYDATSSRLGESKTISPVPKSKPDLVRIDSVLKLTETPVDFQKLLRINVVGIIGNSSHGDDEGEESNQYSNIKCTLALLRVSEDDSLVDIYRQPQTGRIRRIAVGHQNDTFPVYLPPFIVPSAVLCQDPNFDDSSDQPQRPNELGTYGVELLIEPYNAKRKDWLPLSVSSLPHNSHIVRKISNGEARFDDVRQIICKFMLFDHNSKQNTAQIELIYDGERVKTSASLKLDIQWSLPSHLNKEYESAEVSQFPTPVPELVSEIVLPRLQSPQKEGVIEPGSPSRAQRRGRTNVTTYNLKALSAKAQGKQLKARWNRENPGASARATDTGESVTYTFSKVNVEAYDIKQVHVVAGFSCPICGSDCKSMEILRLHFTTTHDRFKFHVRPKSSFYVEFNKEPIKSRRAHPLQTVQLGRVITLLDIEKYLSGDSSWAEVREGPQNNQWPNDLARSGIETLSSSSTSSSPQSSRQSSPEILNGDNELKEGESSVPVPAYIRRMASLRVRSKKKYYVPDIKNLQHPRSAYVSDVEDRVIYDLLTKRVLKPGEELVDSDDEKNETWLLHKRKWIINDYIDLTDDEKEYFIKWEEFILGERFTTNMSHLAETIMRFVARNRVWFAEKIARKKEWYKHMELLIVNDGLETQPLLSRCDQFFQQGKKELGAKSSTVSSSTPESRREVEGAPAKEMRGWNDCICGDPVQAPDQVVCAGKLCPDPHHHQKCAEKCNRAIGPKGTWLCDGCHGKANVSARAE</sequence>
<protein>
    <recommendedName>
        <fullName evidence="9">C2H2-type domain-containing protein</fullName>
    </recommendedName>
</protein>
<keyword evidence="2" id="KW-0479">Metal-binding</keyword>
<dbReference type="InterPro" id="IPR019135">
    <property type="entry name" value="Polycomb_protein_VEFS-Box"/>
</dbReference>
<feature type="compositionally biased region" description="Polar residues" evidence="8">
    <location>
        <begin position="111"/>
        <end position="122"/>
    </location>
</feature>
<evidence type="ECO:0000256" key="7">
    <source>
        <dbReference type="ARBA" id="ARBA00023163"/>
    </source>
</evidence>
<dbReference type="GO" id="GO:0016586">
    <property type="term" value="C:RSC-type complex"/>
    <property type="evidence" value="ECO:0007669"/>
    <property type="project" value="TreeGrafter"/>
</dbReference>
<proteinExistence type="inferred from homology"/>
<dbReference type="InterPro" id="IPR013087">
    <property type="entry name" value="Znf_C2H2_type"/>
</dbReference>
<keyword evidence="11" id="KW-1185">Reference proteome</keyword>
<evidence type="ECO:0000256" key="6">
    <source>
        <dbReference type="ARBA" id="ARBA00023015"/>
    </source>
</evidence>
<dbReference type="InterPro" id="IPR057540">
    <property type="entry name" value="Znf_SUZ12"/>
</dbReference>
<keyword evidence="5" id="KW-0156">Chromatin regulator</keyword>
<feature type="compositionally biased region" description="Low complexity" evidence="8">
    <location>
        <begin position="1"/>
        <end position="10"/>
    </location>
</feature>
<dbReference type="CDD" id="cd21552">
    <property type="entry name" value="VEFS-box_ctSUZ12-like"/>
    <property type="match status" value="1"/>
</dbReference>
<evidence type="ECO:0000256" key="2">
    <source>
        <dbReference type="ARBA" id="ARBA00022723"/>
    </source>
</evidence>
<dbReference type="CDD" id="cd15489">
    <property type="entry name" value="PHD_SF"/>
    <property type="match status" value="1"/>
</dbReference>
<name>A0A8A3PC61_9HELO</name>
<dbReference type="GO" id="GO:0031490">
    <property type="term" value="F:chromatin DNA binding"/>
    <property type="evidence" value="ECO:0007669"/>
    <property type="project" value="TreeGrafter"/>
</dbReference>
<evidence type="ECO:0000256" key="3">
    <source>
        <dbReference type="ARBA" id="ARBA00022771"/>
    </source>
</evidence>
<dbReference type="PROSITE" id="PS00028">
    <property type="entry name" value="ZINC_FINGER_C2H2_1"/>
    <property type="match status" value="1"/>
</dbReference>
<feature type="region of interest" description="Disordered" evidence="8">
    <location>
        <begin position="560"/>
        <end position="593"/>
    </location>
</feature>
<evidence type="ECO:0000259" key="9">
    <source>
        <dbReference type="PROSITE" id="PS00028"/>
    </source>
</evidence>
<dbReference type="PROSITE" id="PS01359">
    <property type="entry name" value="ZF_PHD_1"/>
    <property type="match status" value="1"/>
</dbReference>
<evidence type="ECO:0000256" key="4">
    <source>
        <dbReference type="ARBA" id="ARBA00022833"/>
    </source>
</evidence>
<dbReference type="GO" id="GO:0008270">
    <property type="term" value="F:zinc ion binding"/>
    <property type="evidence" value="ECO:0007669"/>
    <property type="project" value="UniProtKB-KW"/>
</dbReference>
<dbReference type="Pfam" id="PF23320">
    <property type="entry name" value="Zn_SUZ12"/>
    <property type="match status" value="1"/>
</dbReference>
<keyword evidence="6" id="KW-0805">Transcription regulation</keyword>